<accession>A0A1Y5Q0H5</accession>
<gene>
    <name evidence="1" type="ORF">STPYR_10683</name>
</gene>
<evidence type="ECO:0000313" key="1">
    <source>
        <dbReference type="EMBL" id="SBV35753.1"/>
    </source>
</evidence>
<reference evidence="1" key="1">
    <citation type="submission" date="2016-03" db="EMBL/GenBank/DDBJ databases">
        <authorList>
            <person name="Ploux O."/>
        </authorList>
    </citation>
    <scope>NUCLEOTIDE SEQUENCE</scope>
    <source>
        <strain evidence="1">UC10</strain>
    </source>
</reference>
<sequence>MRSRRNFSNTSAPFRHEWRPSRWLTCALILLGLLAALSLLNCGLEAAMAWPAALAAPCGSLWLARREAARPVRHLLLAPASASIDGEVVETPELLEYGPLAVLRWRMGKHRGQLVFWPDTLPRAQRRELRLAVRAMAVSR</sequence>
<proteinExistence type="predicted"/>
<dbReference type="EMBL" id="FLTS01000001">
    <property type="protein sequence ID" value="SBV35753.1"/>
    <property type="molecule type" value="Genomic_DNA"/>
</dbReference>
<dbReference type="AlphaFoldDB" id="A0A1Y5Q0H5"/>
<protein>
    <submittedName>
        <fullName evidence="1">Uncharacterized protein</fullName>
    </submittedName>
</protein>
<organism evidence="1">
    <name type="scientific">uncultured Stenotrophomonas sp</name>
    <dbReference type="NCBI Taxonomy" id="165438"/>
    <lineage>
        <taxon>Bacteria</taxon>
        <taxon>Pseudomonadati</taxon>
        <taxon>Pseudomonadota</taxon>
        <taxon>Gammaproteobacteria</taxon>
        <taxon>Lysobacterales</taxon>
        <taxon>Lysobacteraceae</taxon>
        <taxon>Stenotrophomonas</taxon>
        <taxon>environmental samples</taxon>
    </lineage>
</organism>
<name>A0A1Y5Q0H5_9GAMM</name>